<protein>
    <submittedName>
        <fullName evidence="2">Uncharacterized protein</fullName>
    </submittedName>
</protein>
<organism evidence="2 3">
    <name type="scientific">Alteribacillus persepolensis</name>
    <dbReference type="NCBI Taxonomy" id="568899"/>
    <lineage>
        <taxon>Bacteria</taxon>
        <taxon>Bacillati</taxon>
        <taxon>Bacillota</taxon>
        <taxon>Bacilli</taxon>
        <taxon>Bacillales</taxon>
        <taxon>Bacillaceae</taxon>
        <taxon>Alteribacillus</taxon>
    </lineage>
</organism>
<dbReference type="RefSeq" id="WP_091275700.1">
    <property type="nucleotide sequence ID" value="NZ_FNDK01000024.1"/>
</dbReference>
<keyword evidence="1" id="KW-0175">Coiled coil</keyword>
<reference evidence="2 3" key="1">
    <citation type="submission" date="2016-10" db="EMBL/GenBank/DDBJ databases">
        <authorList>
            <person name="de Groot N.N."/>
        </authorList>
    </citation>
    <scope>NUCLEOTIDE SEQUENCE [LARGE SCALE GENOMIC DNA]</scope>
    <source>
        <strain evidence="2 3">DSM 21632</strain>
    </source>
</reference>
<dbReference type="InterPro" id="IPR038077">
    <property type="entry name" value="Troponin_sf"/>
</dbReference>
<evidence type="ECO:0000313" key="2">
    <source>
        <dbReference type="EMBL" id="SDI17797.1"/>
    </source>
</evidence>
<dbReference type="Proteomes" id="UP000199163">
    <property type="component" value="Unassembled WGS sequence"/>
</dbReference>
<evidence type="ECO:0000313" key="3">
    <source>
        <dbReference type="Proteomes" id="UP000199163"/>
    </source>
</evidence>
<dbReference type="OrthoDB" id="2623173at2"/>
<name>A0A1G8IG83_9BACI</name>
<gene>
    <name evidence="2" type="ORF">SAMN05192534_1245</name>
</gene>
<sequence>MTDRELLEQLLQTVTNIDSKVTDMETELKTVNTDLSELKENQRQVQQAVLETNETTKRMEANQEKHERILDLLSRRSIEQEAEMKRIK</sequence>
<dbReference type="AlphaFoldDB" id="A0A1G8IG83"/>
<evidence type="ECO:0000256" key="1">
    <source>
        <dbReference type="SAM" id="Coils"/>
    </source>
</evidence>
<keyword evidence="3" id="KW-1185">Reference proteome</keyword>
<proteinExistence type="predicted"/>
<accession>A0A1G8IG83</accession>
<dbReference type="STRING" id="568899.SAMN05192534_1245"/>
<feature type="coiled-coil region" evidence="1">
    <location>
        <begin position="7"/>
        <end position="55"/>
    </location>
</feature>
<dbReference type="EMBL" id="FNDK01000024">
    <property type="protein sequence ID" value="SDI17797.1"/>
    <property type="molecule type" value="Genomic_DNA"/>
</dbReference>
<dbReference type="SUPFAM" id="SSF90250">
    <property type="entry name" value="Troponin coil-coiled subunits"/>
    <property type="match status" value="1"/>
</dbReference>